<accession>A0A1D2MCK4</accession>
<dbReference type="STRING" id="48709.A0A1D2MCK4"/>
<protein>
    <submittedName>
        <fullName evidence="1">Uncharacterized protein</fullName>
    </submittedName>
</protein>
<gene>
    <name evidence="1" type="ORF">Ocin01_15954</name>
</gene>
<evidence type="ECO:0000313" key="1">
    <source>
        <dbReference type="EMBL" id="ODM90728.1"/>
    </source>
</evidence>
<dbReference type="OrthoDB" id="5984724at2759"/>
<comment type="caution">
    <text evidence="1">The sequence shown here is derived from an EMBL/GenBank/DDBJ whole genome shotgun (WGS) entry which is preliminary data.</text>
</comment>
<dbReference type="EMBL" id="LJIJ01001819">
    <property type="protein sequence ID" value="ODM90728.1"/>
    <property type="molecule type" value="Genomic_DNA"/>
</dbReference>
<dbReference type="AlphaFoldDB" id="A0A1D2MCK4"/>
<organism evidence="1 2">
    <name type="scientific">Orchesella cincta</name>
    <name type="common">Springtail</name>
    <name type="synonym">Podura cincta</name>
    <dbReference type="NCBI Taxonomy" id="48709"/>
    <lineage>
        <taxon>Eukaryota</taxon>
        <taxon>Metazoa</taxon>
        <taxon>Ecdysozoa</taxon>
        <taxon>Arthropoda</taxon>
        <taxon>Hexapoda</taxon>
        <taxon>Collembola</taxon>
        <taxon>Entomobryomorpha</taxon>
        <taxon>Entomobryoidea</taxon>
        <taxon>Orchesellidae</taxon>
        <taxon>Orchesellinae</taxon>
        <taxon>Orchesella</taxon>
    </lineage>
</organism>
<reference evidence="1 2" key="1">
    <citation type="journal article" date="2016" name="Genome Biol. Evol.">
        <title>Gene Family Evolution Reflects Adaptation to Soil Environmental Stressors in the Genome of the Collembolan Orchesella cincta.</title>
        <authorList>
            <person name="Faddeeva-Vakhrusheva A."/>
            <person name="Derks M.F."/>
            <person name="Anvar S.Y."/>
            <person name="Agamennone V."/>
            <person name="Suring W."/>
            <person name="Smit S."/>
            <person name="van Straalen N.M."/>
            <person name="Roelofs D."/>
        </authorList>
    </citation>
    <scope>NUCLEOTIDE SEQUENCE [LARGE SCALE GENOMIC DNA]</scope>
    <source>
        <tissue evidence="1">Mixed pool</tissue>
    </source>
</reference>
<name>A0A1D2MCK4_ORCCI</name>
<keyword evidence="2" id="KW-1185">Reference proteome</keyword>
<feature type="non-terminal residue" evidence="1">
    <location>
        <position position="227"/>
    </location>
</feature>
<sequence length="227" mass="26383">MDALKRKRGVEKGNITKAVTWINSIDKDLVTVIFLKNKRELVQGYFVKFEETQGQIEDLCADEAELMTQLPEREEFENSESSHGLQQLLDTTKECLRTLTVLGRPVEHWDDVIVHFILERMDPETPENTIFGWVLLGRVATKGQESVRNHHVHCAVDELLMKVWETEELRQSRQLTPLEQQAEDHYRSTHSRDDDGRYVVHVPFNSSIDKLGSSREAAVCRWKQVER</sequence>
<proteinExistence type="predicted"/>
<evidence type="ECO:0000313" key="2">
    <source>
        <dbReference type="Proteomes" id="UP000094527"/>
    </source>
</evidence>
<dbReference type="Proteomes" id="UP000094527">
    <property type="component" value="Unassembled WGS sequence"/>
</dbReference>